<keyword evidence="2" id="KW-0472">Membrane</keyword>
<dbReference type="GO" id="GO:0016301">
    <property type="term" value="F:kinase activity"/>
    <property type="evidence" value="ECO:0007669"/>
    <property type="project" value="InterPro"/>
</dbReference>
<proteinExistence type="inferred from homology"/>
<dbReference type="InterPro" id="IPR013815">
    <property type="entry name" value="ATP_grasp_subdomain_1"/>
</dbReference>
<feature type="domain" description="Pyruvate phosphate dikinase AMP/ATP-binding" evidence="3">
    <location>
        <begin position="446"/>
        <end position="681"/>
    </location>
</feature>
<protein>
    <submittedName>
        <fullName evidence="4">Prodigiosin synthesizing transferase PigC</fullName>
    </submittedName>
</protein>
<evidence type="ECO:0000313" key="5">
    <source>
        <dbReference type="Proteomes" id="UP000887013"/>
    </source>
</evidence>
<comment type="similarity">
    <text evidence="1">Belongs to the PEP-utilizing enzyme family.</text>
</comment>
<dbReference type="GO" id="GO:0005524">
    <property type="term" value="F:ATP binding"/>
    <property type="evidence" value="ECO:0007669"/>
    <property type="project" value="InterPro"/>
</dbReference>
<gene>
    <name evidence="4" type="primary">pigC_0</name>
    <name evidence="4" type="ORF">NPIL_68161</name>
</gene>
<dbReference type="PANTHER" id="PTHR43615">
    <property type="entry name" value="PHOSPHOENOLPYRUVATE SYNTHASE-RELATED"/>
    <property type="match status" value="1"/>
</dbReference>
<dbReference type="EMBL" id="BMAW01067696">
    <property type="protein sequence ID" value="GFT61043.1"/>
    <property type="molecule type" value="Genomic_DNA"/>
</dbReference>
<dbReference type="OrthoDB" id="6435135at2759"/>
<evidence type="ECO:0000256" key="2">
    <source>
        <dbReference type="SAM" id="Phobius"/>
    </source>
</evidence>
<comment type="caution">
    <text evidence="4">The sequence shown here is derived from an EMBL/GenBank/DDBJ whole genome shotgun (WGS) entry which is preliminary data.</text>
</comment>
<dbReference type="InterPro" id="IPR002192">
    <property type="entry name" value="PPDK_AMP/ATP-bd"/>
</dbReference>
<keyword evidence="5" id="KW-1185">Reference proteome</keyword>
<organism evidence="4 5">
    <name type="scientific">Nephila pilipes</name>
    <name type="common">Giant wood spider</name>
    <name type="synonym">Nephila maculata</name>
    <dbReference type="NCBI Taxonomy" id="299642"/>
    <lineage>
        <taxon>Eukaryota</taxon>
        <taxon>Metazoa</taxon>
        <taxon>Ecdysozoa</taxon>
        <taxon>Arthropoda</taxon>
        <taxon>Chelicerata</taxon>
        <taxon>Arachnida</taxon>
        <taxon>Araneae</taxon>
        <taxon>Araneomorphae</taxon>
        <taxon>Entelegynae</taxon>
        <taxon>Araneoidea</taxon>
        <taxon>Nephilidae</taxon>
        <taxon>Nephila</taxon>
    </lineage>
</organism>
<dbReference type="Pfam" id="PF01326">
    <property type="entry name" value="PPDK_N"/>
    <property type="match status" value="1"/>
</dbReference>
<sequence>MPTYGNVVETKSNRGTRSVLKYLKLRVRGSLCVILVTIQGFEEWLIIIVIMSFLKQFEKRTALRHQRFELYDIYAKDDPVKLGFLVPEEEKIHESPFPESHLLEADDEVYFTGVNSKSESILVRISRVCNQKAEAWIYLKLADGTTYCLPETSGYQISSDRTSKFSCGRLSMYHKSPMRRWRIYFCGMLNRTTPNGENEYSVFVQFVFLWKASSKIYDWTLNAKPEGLAHLSKKSPLKYSLSINADMAADALNVYAQTGTLAGTVSVDNGPPYEMYLFGEKIRNLAKKMVGSSSHTIFGCIPSTGYYFHLSETSVKYYFGNLQTGFLVNPDGEMQHINKYTFRTSLSKSKNPERHFEASFNTGIHYEMTGFIEDPFISIGDSRNGFVKSSMISFVVGDWEGLGMVIEKKSNSVPESRPHVMPTPTLPPVIPLSVRFTDDAGYFEEISGGKGMSLCQLTDISSEIKTFIVPKGIVVTTAAYKEFLSPEIYRAINELENAAYKINDVDLKKTCHEVSQVVENAILPPSICKSIKNDLTVLFKGDLNKRKFAIRSSATGKDTAAMSNAGQMATFLGIQGFKEIFTSVKKCWASQFCHTEVEYKRRYGQVLNFPMAVIIQEMISCYTSGAIFTCDPLTNNPSTITITSNNGLGETLMSEAVDPDTYKLRKKDWKIERLIGAKQFRTDMDVVDVYGCSHLRTLSRFDGPFVSFTIK</sequence>
<dbReference type="Gene3D" id="3.30.1490.20">
    <property type="entry name" value="ATP-grasp fold, A domain"/>
    <property type="match status" value="1"/>
</dbReference>
<dbReference type="SUPFAM" id="SSF56059">
    <property type="entry name" value="Glutathione synthetase ATP-binding domain-like"/>
    <property type="match status" value="1"/>
</dbReference>
<keyword evidence="2" id="KW-1133">Transmembrane helix</keyword>
<dbReference type="Gene3D" id="3.30.470.20">
    <property type="entry name" value="ATP-grasp fold, B domain"/>
    <property type="match status" value="1"/>
</dbReference>
<dbReference type="PANTHER" id="PTHR43615:SF1">
    <property type="entry name" value="PPDK_N DOMAIN-CONTAINING PROTEIN"/>
    <property type="match status" value="1"/>
</dbReference>
<keyword evidence="4" id="KW-0808">Transferase</keyword>
<evidence type="ECO:0000313" key="4">
    <source>
        <dbReference type="EMBL" id="GFT61043.1"/>
    </source>
</evidence>
<evidence type="ECO:0000256" key="1">
    <source>
        <dbReference type="ARBA" id="ARBA00007837"/>
    </source>
</evidence>
<name>A0A8X6PAS2_NEPPI</name>
<keyword evidence="2" id="KW-0812">Transmembrane</keyword>
<dbReference type="InterPro" id="IPR051549">
    <property type="entry name" value="PEP_Utilizing_Enz"/>
</dbReference>
<dbReference type="AlphaFoldDB" id="A0A8X6PAS2"/>
<feature type="transmembrane region" description="Helical" evidence="2">
    <location>
        <begin position="31"/>
        <end position="54"/>
    </location>
</feature>
<accession>A0A8X6PAS2</accession>
<reference evidence="4" key="1">
    <citation type="submission" date="2020-08" db="EMBL/GenBank/DDBJ databases">
        <title>Multicomponent nature underlies the extraordinary mechanical properties of spider dragline silk.</title>
        <authorList>
            <person name="Kono N."/>
            <person name="Nakamura H."/>
            <person name="Mori M."/>
            <person name="Yoshida Y."/>
            <person name="Ohtoshi R."/>
            <person name="Malay A.D."/>
            <person name="Moran D.A.P."/>
            <person name="Tomita M."/>
            <person name="Numata K."/>
            <person name="Arakawa K."/>
        </authorList>
    </citation>
    <scope>NUCLEOTIDE SEQUENCE</scope>
</reference>
<evidence type="ECO:0000259" key="3">
    <source>
        <dbReference type="Pfam" id="PF01326"/>
    </source>
</evidence>
<dbReference type="Proteomes" id="UP000887013">
    <property type="component" value="Unassembled WGS sequence"/>
</dbReference>